<feature type="transmembrane region" description="Helical" evidence="1">
    <location>
        <begin position="45"/>
        <end position="68"/>
    </location>
</feature>
<evidence type="ECO:0000313" key="3">
    <source>
        <dbReference type="Proteomes" id="UP001165422"/>
    </source>
</evidence>
<dbReference type="Proteomes" id="UP001165422">
    <property type="component" value="Unassembled WGS sequence"/>
</dbReference>
<gene>
    <name evidence="2" type="ORF">LN736_14205</name>
</gene>
<reference evidence="2" key="1">
    <citation type="submission" date="2021-11" db="EMBL/GenBank/DDBJ databases">
        <authorList>
            <person name="Qingchun L."/>
            <person name="Dong Z."/>
            <person name="Zongwei Q."/>
            <person name="Jia Z."/>
            <person name="Duotao L."/>
        </authorList>
    </citation>
    <scope>NUCLEOTIDE SEQUENCE</scope>
    <source>
        <strain evidence="2">WLY-B-L2</strain>
    </source>
</reference>
<organism evidence="2 3">
    <name type="scientific">Clostridium aromativorans</name>
    <dbReference type="NCBI Taxonomy" id="2836848"/>
    <lineage>
        <taxon>Bacteria</taxon>
        <taxon>Bacillati</taxon>
        <taxon>Bacillota</taxon>
        <taxon>Clostridia</taxon>
        <taxon>Eubacteriales</taxon>
        <taxon>Clostridiaceae</taxon>
        <taxon>Clostridium</taxon>
    </lineage>
</organism>
<dbReference type="RefSeq" id="WP_150356834.1">
    <property type="nucleotide sequence ID" value="NZ_JAJJPB010000022.1"/>
</dbReference>
<keyword evidence="1" id="KW-1133">Transmembrane helix</keyword>
<proteinExistence type="predicted"/>
<sequence>MNLMFFTVLAAENIDSGAVQAVSSSDFSHSINAVIQFIYNSLDPIVFPIAKLVLLISALVLLLGGILMSKNIKKAGWCGIATTIAVLFLFYLAPLILGLIITAAKTAGAGK</sequence>
<name>A0ABS8N881_9CLOT</name>
<evidence type="ECO:0000313" key="2">
    <source>
        <dbReference type="EMBL" id="MCC9296012.1"/>
    </source>
</evidence>
<evidence type="ECO:0000256" key="1">
    <source>
        <dbReference type="SAM" id="Phobius"/>
    </source>
</evidence>
<keyword evidence="1" id="KW-0812">Transmembrane</keyword>
<accession>A0ABS8N881</accession>
<dbReference type="EMBL" id="JAJJPB010000022">
    <property type="protein sequence ID" value="MCC9296012.1"/>
    <property type="molecule type" value="Genomic_DNA"/>
</dbReference>
<comment type="caution">
    <text evidence="2">The sequence shown here is derived from an EMBL/GenBank/DDBJ whole genome shotgun (WGS) entry which is preliminary data.</text>
</comment>
<keyword evidence="3" id="KW-1185">Reference proteome</keyword>
<evidence type="ECO:0008006" key="4">
    <source>
        <dbReference type="Google" id="ProtNLM"/>
    </source>
</evidence>
<keyword evidence="1" id="KW-0472">Membrane</keyword>
<protein>
    <recommendedName>
        <fullName evidence="4">TrbC/VIRB2 family protein</fullName>
    </recommendedName>
</protein>
<feature type="transmembrane region" description="Helical" evidence="1">
    <location>
        <begin position="80"/>
        <end position="104"/>
    </location>
</feature>